<dbReference type="AlphaFoldDB" id="A0A6C0DII5"/>
<organism evidence="1">
    <name type="scientific">viral metagenome</name>
    <dbReference type="NCBI Taxonomy" id="1070528"/>
    <lineage>
        <taxon>unclassified sequences</taxon>
        <taxon>metagenomes</taxon>
        <taxon>organismal metagenomes</taxon>
    </lineage>
</organism>
<proteinExistence type="predicted"/>
<sequence>MKWSLCLLFSLTVIVLIVFKRYDGFFGMSPGTPVQLSSTHVPTREDMYYWKNIYPKIVRREIYNLTESDLH</sequence>
<protein>
    <submittedName>
        <fullName evidence="1">Uncharacterized protein</fullName>
    </submittedName>
</protein>
<name>A0A6C0DII5_9ZZZZ</name>
<evidence type="ECO:0000313" key="1">
    <source>
        <dbReference type="EMBL" id="QHT16748.1"/>
    </source>
</evidence>
<accession>A0A6C0DII5</accession>
<dbReference type="EMBL" id="MN739626">
    <property type="protein sequence ID" value="QHT16748.1"/>
    <property type="molecule type" value="Genomic_DNA"/>
</dbReference>
<reference evidence="1" key="1">
    <citation type="journal article" date="2020" name="Nature">
        <title>Giant virus diversity and host interactions through global metagenomics.</title>
        <authorList>
            <person name="Schulz F."/>
            <person name="Roux S."/>
            <person name="Paez-Espino D."/>
            <person name="Jungbluth S."/>
            <person name="Walsh D.A."/>
            <person name="Denef V.J."/>
            <person name="McMahon K.D."/>
            <person name="Konstantinidis K.T."/>
            <person name="Eloe-Fadrosh E.A."/>
            <person name="Kyrpides N.C."/>
            <person name="Woyke T."/>
        </authorList>
    </citation>
    <scope>NUCLEOTIDE SEQUENCE</scope>
    <source>
        <strain evidence="1">GVMAG-M-3300023174-189</strain>
    </source>
</reference>